<dbReference type="Pfam" id="PF00254">
    <property type="entry name" value="FKBP_C"/>
    <property type="match status" value="1"/>
</dbReference>
<sequence length="247" mass="28563">MSTRKRRRDDDEESEDSSDSESDSSVEKVKKKKKKKEKSKKKKKSKDKKKDKKKKKKRKKDKKKDKEELKESMMGDRPQERVGVPRLVEQDGIGVCEKKILKLGTGRRPVKGQEVQLHCKGWLMKSKKVFWNTREKKGDGHKIKPYKFRVGVGKVIKGWDAGVLSMRLGEKAIIVCTGSYGYGLKGNIKWGIPPNADLEFEMELLHIDAEIKLPDKYDLMKEKMKNKHHFLERDGTSAMLSFRAAPF</sequence>
<dbReference type="AlphaFoldDB" id="A0A7S3YP11"/>
<feature type="domain" description="PPIase FKBP-type" evidence="7">
    <location>
        <begin position="112"/>
        <end position="208"/>
    </location>
</feature>
<evidence type="ECO:0000256" key="3">
    <source>
        <dbReference type="ARBA" id="ARBA00023110"/>
    </source>
</evidence>
<feature type="compositionally biased region" description="Acidic residues" evidence="6">
    <location>
        <begin position="10"/>
        <end position="24"/>
    </location>
</feature>
<organism evidence="8">
    <name type="scientific">Lotharella globosa</name>
    <dbReference type="NCBI Taxonomy" id="91324"/>
    <lineage>
        <taxon>Eukaryota</taxon>
        <taxon>Sar</taxon>
        <taxon>Rhizaria</taxon>
        <taxon>Cercozoa</taxon>
        <taxon>Chlorarachniophyceae</taxon>
        <taxon>Lotharella</taxon>
    </lineage>
</organism>
<protein>
    <recommendedName>
        <fullName evidence="2 5">peptidylprolyl isomerase</fullName>
        <ecNumber evidence="2 5">5.2.1.8</ecNumber>
    </recommendedName>
</protein>
<comment type="catalytic activity">
    <reaction evidence="1 5">
        <text>[protein]-peptidylproline (omega=180) = [protein]-peptidylproline (omega=0)</text>
        <dbReference type="Rhea" id="RHEA:16237"/>
        <dbReference type="Rhea" id="RHEA-COMP:10747"/>
        <dbReference type="Rhea" id="RHEA-COMP:10748"/>
        <dbReference type="ChEBI" id="CHEBI:83833"/>
        <dbReference type="ChEBI" id="CHEBI:83834"/>
        <dbReference type="EC" id="5.2.1.8"/>
    </reaction>
</comment>
<evidence type="ECO:0000259" key="7">
    <source>
        <dbReference type="PROSITE" id="PS50059"/>
    </source>
</evidence>
<evidence type="ECO:0000256" key="4">
    <source>
        <dbReference type="ARBA" id="ARBA00023235"/>
    </source>
</evidence>
<proteinExistence type="predicted"/>
<dbReference type="PANTHER" id="PTHR43811">
    <property type="entry name" value="FKBP-TYPE PEPTIDYL-PROLYL CIS-TRANS ISOMERASE FKPA"/>
    <property type="match status" value="1"/>
</dbReference>
<feature type="compositionally biased region" description="Basic residues" evidence="6">
    <location>
        <begin position="29"/>
        <end position="63"/>
    </location>
</feature>
<accession>A0A7S3YP11</accession>
<dbReference type="InterPro" id="IPR046357">
    <property type="entry name" value="PPIase_dom_sf"/>
</dbReference>
<dbReference type="PROSITE" id="PS50059">
    <property type="entry name" value="FKBP_PPIASE"/>
    <property type="match status" value="1"/>
</dbReference>
<dbReference type="SUPFAM" id="SSF54534">
    <property type="entry name" value="FKBP-like"/>
    <property type="match status" value="1"/>
</dbReference>
<evidence type="ECO:0000313" key="8">
    <source>
        <dbReference type="EMBL" id="CAE0657477.1"/>
    </source>
</evidence>
<gene>
    <name evidence="8" type="ORF">LGLO00237_LOCUS9045</name>
</gene>
<evidence type="ECO:0000256" key="6">
    <source>
        <dbReference type="SAM" id="MobiDB-lite"/>
    </source>
</evidence>
<evidence type="ECO:0000256" key="2">
    <source>
        <dbReference type="ARBA" id="ARBA00013194"/>
    </source>
</evidence>
<dbReference type="EMBL" id="HBIV01012198">
    <property type="protein sequence ID" value="CAE0657477.1"/>
    <property type="molecule type" value="Transcribed_RNA"/>
</dbReference>
<reference evidence="8" key="1">
    <citation type="submission" date="2021-01" db="EMBL/GenBank/DDBJ databases">
        <authorList>
            <person name="Corre E."/>
            <person name="Pelletier E."/>
            <person name="Niang G."/>
            <person name="Scheremetjew M."/>
            <person name="Finn R."/>
            <person name="Kale V."/>
            <person name="Holt S."/>
            <person name="Cochrane G."/>
            <person name="Meng A."/>
            <person name="Brown T."/>
            <person name="Cohen L."/>
        </authorList>
    </citation>
    <scope>NUCLEOTIDE SEQUENCE</scope>
    <source>
        <strain evidence="8">CCCM811</strain>
    </source>
</reference>
<dbReference type="InterPro" id="IPR001179">
    <property type="entry name" value="PPIase_FKBP_dom"/>
</dbReference>
<evidence type="ECO:0000256" key="1">
    <source>
        <dbReference type="ARBA" id="ARBA00000971"/>
    </source>
</evidence>
<evidence type="ECO:0000256" key="5">
    <source>
        <dbReference type="PROSITE-ProRule" id="PRU00277"/>
    </source>
</evidence>
<feature type="compositionally biased region" description="Basic and acidic residues" evidence="6">
    <location>
        <begin position="64"/>
        <end position="80"/>
    </location>
</feature>
<keyword evidence="3 5" id="KW-0697">Rotamase</keyword>
<name>A0A7S3YP11_9EUKA</name>
<feature type="region of interest" description="Disordered" evidence="6">
    <location>
        <begin position="1"/>
        <end position="81"/>
    </location>
</feature>
<dbReference type="GO" id="GO:0003755">
    <property type="term" value="F:peptidyl-prolyl cis-trans isomerase activity"/>
    <property type="evidence" value="ECO:0007669"/>
    <property type="project" value="UniProtKB-KW"/>
</dbReference>
<keyword evidence="4 5" id="KW-0413">Isomerase</keyword>
<dbReference type="PANTHER" id="PTHR43811:SF19">
    <property type="entry name" value="39 KDA FK506-BINDING NUCLEAR PROTEIN"/>
    <property type="match status" value="1"/>
</dbReference>
<dbReference type="EC" id="5.2.1.8" evidence="2 5"/>
<dbReference type="Gene3D" id="3.10.50.40">
    <property type="match status" value="1"/>
</dbReference>